<evidence type="ECO:0000256" key="3">
    <source>
        <dbReference type="ARBA" id="ARBA00022723"/>
    </source>
</evidence>
<dbReference type="SUPFAM" id="SSF53649">
    <property type="entry name" value="Alkaline phosphatase-like"/>
    <property type="match status" value="1"/>
</dbReference>
<proteinExistence type="inferred from homology"/>
<evidence type="ECO:0000256" key="7">
    <source>
        <dbReference type="SAM" id="SignalP"/>
    </source>
</evidence>
<dbReference type="PANTHER" id="PTHR45953">
    <property type="entry name" value="IDURONATE 2-SULFATASE"/>
    <property type="match status" value="1"/>
</dbReference>
<dbReference type="Pfam" id="PF00884">
    <property type="entry name" value="Sulfatase"/>
    <property type="match status" value="1"/>
</dbReference>
<dbReference type="GO" id="GO:0046872">
    <property type="term" value="F:metal ion binding"/>
    <property type="evidence" value="ECO:0007669"/>
    <property type="project" value="UniProtKB-KW"/>
</dbReference>
<dbReference type="RefSeq" id="WP_309487939.1">
    <property type="nucleotide sequence ID" value="NZ_JAENIG010000001.1"/>
</dbReference>
<organism evidence="9 10">
    <name type="scientific">Oceaniferula flava</name>
    <dbReference type="NCBI Taxonomy" id="2800421"/>
    <lineage>
        <taxon>Bacteria</taxon>
        <taxon>Pseudomonadati</taxon>
        <taxon>Verrucomicrobiota</taxon>
        <taxon>Verrucomicrobiia</taxon>
        <taxon>Verrucomicrobiales</taxon>
        <taxon>Verrucomicrobiaceae</taxon>
        <taxon>Oceaniferula</taxon>
    </lineage>
</organism>
<evidence type="ECO:0000256" key="4">
    <source>
        <dbReference type="ARBA" id="ARBA00022729"/>
    </source>
</evidence>
<dbReference type="InterPro" id="IPR035874">
    <property type="entry name" value="IDS"/>
</dbReference>
<evidence type="ECO:0000256" key="5">
    <source>
        <dbReference type="ARBA" id="ARBA00022801"/>
    </source>
</evidence>
<feature type="domain" description="Sulfatase N-terminal" evidence="8">
    <location>
        <begin position="28"/>
        <end position="379"/>
    </location>
</feature>
<comment type="similarity">
    <text evidence="2">Belongs to the sulfatase family.</text>
</comment>
<keyword evidence="3" id="KW-0479">Metal-binding</keyword>
<protein>
    <submittedName>
        <fullName evidence="9">Sulfatase</fullName>
    </submittedName>
</protein>
<dbReference type="GO" id="GO:0005737">
    <property type="term" value="C:cytoplasm"/>
    <property type="evidence" value="ECO:0007669"/>
    <property type="project" value="TreeGrafter"/>
</dbReference>
<dbReference type="EMBL" id="JAENIG010000001">
    <property type="protein sequence ID" value="MBK1853340.1"/>
    <property type="molecule type" value="Genomic_DNA"/>
</dbReference>
<feature type="chain" id="PRO_5041915087" evidence="7">
    <location>
        <begin position="24"/>
        <end position="578"/>
    </location>
</feature>
<evidence type="ECO:0000313" key="9">
    <source>
        <dbReference type="EMBL" id="MBK1853340.1"/>
    </source>
</evidence>
<dbReference type="Proteomes" id="UP000634206">
    <property type="component" value="Unassembled WGS sequence"/>
</dbReference>
<dbReference type="InterPro" id="IPR017850">
    <property type="entry name" value="Alkaline_phosphatase_core_sf"/>
</dbReference>
<keyword evidence="4 7" id="KW-0732">Signal</keyword>
<keyword evidence="5" id="KW-0378">Hydrolase</keyword>
<evidence type="ECO:0000259" key="8">
    <source>
        <dbReference type="Pfam" id="PF00884"/>
    </source>
</evidence>
<dbReference type="PANTHER" id="PTHR45953:SF1">
    <property type="entry name" value="IDURONATE 2-SULFATASE"/>
    <property type="match status" value="1"/>
</dbReference>
<dbReference type="InterPro" id="IPR000917">
    <property type="entry name" value="Sulfatase_N"/>
</dbReference>
<reference evidence="9" key="1">
    <citation type="submission" date="2021-01" db="EMBL/GenBank/DDBJ databases">
        <title>Modified the classification status of verrucomicrobia.</title>
        <authorList>
            <person name="Feng X."/>
        </authorList>
    </citation>
    <scope>NUCLEOTIDE SEQUENCE</scope>
    <source>
        <strain evidence="9">5K15</strain>
    </source>
</reference>
<keyword evidence="6" id="KW-0106">Calcium</keyword>
<gene>
    <name evidence="9" type="ORF">JIN83_00050</name>
</gene>
<dbReference type="Gene3D" id="3.40.720.10">
    <property type="entry name" value="Alkaline Phosphatase, subunit A"/>
    <property type="match status" value="1"/>
</dbReference>
<evidence type="ECO:0000256" key="1">
    <source>
        <dbReference type="ARBA" id="ARBA00001913"/>
    </source>
</evidence>
<dbReference type="CDD" id="cd16030">
    <property type="entry name" value="iduronate-2-sulfatase"/>
    <property type="match status" value="1"/>
</dbReference>
<name>A0AAE2S904_9BACT</name>
<evidence type="ECO:0000313" key="10">
    <source>
        <dbReference type="Proteomes" id="UP000634206"/>
    </source>
</evidence>
<evidence type="ECO:0000256" key="6">
    <source>
        <dbReference type="ARBA" id="ARBA00022837"/>
    </source>
</evidence>
<keyword evidence="10" id="KW-1185">Reference proteome</keyword>
<comment type="cofactor">
    <cofactor evidence="1">
        <name>Ca(2+)</name>
        <dbReference type="ChEBI" id="CHEBI:29108"/>
    </cofactor>
</comment>
<dbReference type="AlphaFoldDB" id="A0AAE2S904"/>
<evidence type="ECO:0000256" key="2">
    <source>
        <dbReference type="ARBA" id="ARBA00008779"/>
    </source>
</evidence>
<sequence>MKIKFRKLLILMLAASGVLGAQAEETKPNVLFIALDDLNDWIGCLGGHPQTITPNMDRLAASGVLFTNAHCVAPACNASRSAIFTGQSPHRSGIYSNAQVMRDVLPDATLIPKHFTDHGYWSTGSGKMLHYVTDARSWNDYFPPKETEMPLPKTLYPEKRPVSLPVGGPWQYVETDWGPLETSDKDFGGDYSVTEFVGNYLKKEHDKPFFLACGIYRPHEPWFVPAKYFEKFPLDSIQLPPGYRKDDLDDVPALGKRFAHNRYFDHIQKEKQWKQAVQGYLASIYFADTMLGRVLDALEEGPNKNNTIVVLWSDHGWHLGEKQHWQKYTAWRACTRVPLMVKVPEKLSSKLPKGTTPGTVCEQPVSLLSLYPTLTELCGLPTPDACDAPSIVPQLLDANTSSDPVPTFLEDAASLGVSGKGWRYISYRDGGEELYNIDQDPHEWTNLAKHPEHQAKLEQLKAFVPKTFAPKPKVKVKDLPSMRWKKTSDPTKILKPNADGSNVRLVFVNQSPVNAKIHEVSAEMELTEKALVKAESEVEIKGRPGSVWAITKESGELMGYFKLGDRMAKGVIPKNAAE</sequence>
<dbReference type="GO" id="GO:0004423">
    <property type="term" value="F:iduronate-2-sulfatase activity"/>
    <property type="evidence" value="ECO:0007669"/>
    <property type="project" value="InterPro"/>
</dbReference>
<feature type="signal peptide" evidence="7">
    <location>
        <begin position="1"/>
        <end position="23"/>
    </location>
</feature>
<comment type="caution">
    <text evidence="9">The sequence shown here is derived from an EMBL/GenBank/DDBJ whole genome shotgun (WGS) entry which is preliminary data.</text>
</comment>
<accession>A0AAE2S904</accession>